<evidence type="ECO:0000256" key="12">
    <source>
        <dbReference type="ARBA" id="ARBA00023204"/>
    </source>
</evidence>
<dbReference type="FunFam" id="1.10.1670.10:FF:000002">
    <property type="entry name" value="Adenine DNA glycosylase"/>
    <property type="match status" value="1"/>
</dbReference>
<dbReference type="InterPro" id="IPR015797">
    <property type="entry name" value="NUDIX_hydrolase-like_dom_sf"/>
</dbReference>
<evidence type="ECO:0000256" key="13">
    <source>
        <dbReference type="ARBA" id="ARBA00023295"/>
    </source>
</evidence>
<gene>
    <name evidence="16" type="primary">yfhQ</name>
    <name evidence="16" type="ORF">CB4_03906</name>
</gene>
<proteinExistence type="inferred from homology"/>
<evidence type="ECO:0000256" key="5">
    <source>
        <dbReference type="ARBA" id="ARBA00022485"/>
    </source>
</evidence>
<evidence type="ECO:0000256" key="2">
    <source>
        <dbReference type="ARBA" id="ARBA00008343"/>
    </source>
</evidence>
<dbReference type="Proteomes" id="UP000217696">
    <property type="component" value="Chromosome"/>
</dbReference>
<dbReference type="InterPro" id="IPR029119">
    <property type="entry name" value="MutY_C"/>
</dbReference>
<dbReference type="InterPro" id="IPR044298">
    <property type="entry name" value="MIG/MutY"/>
</dbReference>
<dbReference type="GO" id="GO:0034039">
    <property type="term" value="F:8-oxo-7,8-dihydroguanine DNA N-glycosylase activity"/>
    <property type="evidence" value="ECO:0007669"/>
    <property type="project" value="TreeGrafter"/>
</dbReference>
<keyword evidence="12" id="KW-0234">DNA repair</keyword>
<dbReference type="GO" id="GO:0035485">
    <property type="term" value="F:adenine/guanine mispair binding"/>
    <property type="evidence" value="ECO:0007669"/>
    <property type="project" value="TreeGrafter"/>
</dbReference>
<dbReference type="GO" id="GO:0000701">
    <property type="term" value="F:purine-specific mismatch base pair DNA N-glycosylase activity"/>
    <property type="evidence" value="ECO:0007669"/>
    <property type="project" value="UniProtKB-EC"/>
</dbReference>
<comment type="function">
    <text evidence="14">Base excision repair (BER) glycosylase that initiates repair of A:oxoG to C:G by removing the inappropriately paired adenine base from the DNA backbone, generating an abasic site product. 8-oxoguanine (oxoG) is a genotoxic DNA lesion resulting from oxidation of guanine; this residue is misread by replicative DNA polymerases, that insert adenine instead of cytosine opposite the oxidized damaged base. Shows a powerful dicrimination of A versus C, since it does not cleave cytosine in oxoG:C pairs. May also be able to remove adenine from A:G mispairs, although this activity may not be physiologically relevant.</text>
</comment>
<evidence type="ECO:0000256" key="9">
    <source>
        <dbReference type="ARBA" id="ARBA00023004"/>
    </source>
</evidence>
<dbReference type="PANTHER" id="PTHR42944">
    <property type="entry name" value="ADENINE DNA GLYCOSYLASE"/>
    <property type="match status" value="1"/>
</dbReference>
<name>A0A0U5B125_9BACL</name>
<dbReference type="Gene3D" id="1.10.340.30">
    <property type="entry name" value="Hypothetical protein, domain 2"/>
    <property type="match status" value="1"/>
</dbReference>
<dbReference type="Pfam" id="PF00633">
    <property type="entry name" value="HHH"/>
    <property type="match status" value="1"/>
</dbReference>
<dbReference type="InterPro" id="IPR000445">
    <property type="entry name" value="HhH_motif"/>
</dbReference>
<dbReference type="Gene3D" id="1.10.1670.10">
    <property type="entry name" value="Helix-hairpin-Helix base-excision DNA repair enzymes (C-terminal)"/>
    <property type="match status" value="1"/>
</dbReference>
<evidence type="ECO:0000256" key="10">
    <source>
        <dbReference type="ARBA" id="ARBA00023014"/>
    </source>
</evidence>
<dbReference type="RefSeq" id="WP_096467325.1">
    <property type="nucleotide sequence ID" value="NZ_AP017312.1"/>
</dbReference>
<dbReference type="EC" id="3.2.2.31" evidence="3 15"/>
<dbReference type="GO" id="GO:0046872">
    <property type="term" value="F:metal ion binding"/>
    <property type="evidence" value="ECO:0007669"/>
    <property type="project" value="UniProtKB-UniRule"/>
</dbReference>
<evidence type="ECO:0000256" key="7">
    <source>
        <dbReference type="ARBA" id="ARBA00022763"/>
    </source>
</evidence>
<keyword evidence="5" id="KW-0004">4Fe-4S</keyword>
<dbReference type="Pfam" id="PF14815">
    <property type="entry name" value="NUDIX_4"/>
    <property type="match status" value="1"/>
</dbReference>
<dbReference type="PROSITE" id="PS00764">
    <property type="entry name" value="ENDONUCLEASE_III_1"/>
    <property type="match status" value="1"/>
</dbReference>
<dbReference type="GO" id="GO:0006284">
    <property type="term" value="P:base-excision repair"/>
    <property type="evidence" value="ECO:0007669"/>
    <property type="project" value="UniProtKB-UniRule"/>
</dbReference>
<evidence type="ECO:0000256" key="8">
    <source>
        <dbReference type="ARBA" id="ARBA00022801"/>
    </source>
</evidence>
<evidence type="ECO:0000256" key="15">
    <source>
        <dbReference type="RuleBase" id="RU365096"/>
    </source>
</evidence>
<reference evidence="16 17" key="1">
    <citation type="submission" date="2015-12" db="EMBL/GenBank/DDBJ databases">
        <title>Genome sequence of Aneurinibacillus soli.</title>
        <authorList>
            <person name="Lee J.S."/>
            <person name="Lee K.C."/>
            <person name="Kim K.K."/>
            <person name="Lee B.W."/>
        </authorList>
    </citation>
    <scope>NUCLEOTIDE SEQUENCE [LARGE SCALE GENOMIC DNA]</scope>
    <source>
        <strain evidence="16 17">CB4</strain>
    </source>
</reference>
<dbReference type="PANTHER" id="PTHR42944:SF1">
    <property type="entry name" value="ADENINE DNA GLYCOSYLASE"/>
    <property type="match status" value="1"/>
</dbReference>
<dbReference type="NCBIfam" id="TIGR01084">
    <property type="entry name" value="mutY"/>
    <property type="match status" value="1"/>
</dbReference>
<dbReference type="GO" id="GO:0032357">
    <property type="term" value="F:oxidized purine DNA binding"/>
    <property type="evidence" value="ECO:0007669"/>
    <property type="project" value="TreeGrafter"/>
</dbReference>
<evidence type="ECO:0000313" key="17">
    <source>
        <dbReference type="Proteomes" id="UP000217696"/>
    </source>
</evidence>
<accession>A0A0U5B125</accession>
<dbReference type="SUPFAM" id="SSF48150">
    <property type="entry name" value="DNA-glycosylase"/>
    <property type="match status" value="1"/>
</dbReference>
<comment type="function">
    <text evidence="15">Adenine glycosylase active on G-A mispairs.</text>
</comment>
<evidence type="ECO:0000256" key="4">
    <source>
        <dbReference type="ARBA" id="ARBA00022023"/>
    </source>
</evidence>
<protein>
    <recommendedName>
        <fullName evidence="4 15">Adenine DNA glycosylase</fullName>
        <ecNumber evidence="3 15">3.2.2.31</ecNumber>
    </recommendedName>
</protein>
<dbReference type="SMART" id="SM00525">
    <property type="entry name" value="FES"/>
    <property type="match status" value="1"/>
</dbReference>
<dbReference type="InterPro" id="IPR003265">
    <property type="entry name" value="HhH-GPD_domain"/>
</dbReference>
<comment type="similarity">
    <text evidence="2 15">Belongs to the Nth/MutY family.</text>
</comment>
<dbReference type="CDD" id="cd03431">
    <property type="entry name" value="NUDIX_DNA_Glycosylase_C-MutY"/>
    <property type="match status" value="1"/>
</dbReference>
<dbReference type="SMART" id="SM00478">
    <property type="entry name" value="ENDO3c"/>
    <property type="match status" value="1"/>
</dbReference>
<dbReference type="GO" id="GO:0051539">
    <property type="term" value="F:4 iron, 4 sulfur cluster binding"/>
    <property type="evidence" value="ECO:0007669"/>
    <property type="project" value="UniProtKB-UniRule"/>
</dbReference>
<dbReference type="GO" id="GO:0006298">
    <property type="term" value="P:mismatch repair"/>
    <property type="evidence" value="ECO:0007669"/>
    <property type="project" value="TreeGrafter"/>
</dbReference>
<evidence type="ECO:0000256" key="11">
    <source>
        <dbReference type="ARBA" id="ARBA00023125"/>
    </source>
</evidence>
<dbReference type="InterPro" id="IPR011257">
    <property type="entry name" value="DNA_glycosylase"/>
</dbReference>
<keyword evidence="8 16" id="KW-0378">Hydrolase</keyword>
<dbReference type="InterPro" id="IPR003651">
    <property type="entry name" value="Endonuclease3_FeS-loop_motif"/>
</dbReference>
<dbReference type="InterPro" id="IPR004035">
    <property type="entry name" value="Endouclease-III_FeS-bd_BS"/>
</dbReference>
<keyword evidence="9 15" id="KW-0408">Iron</keyword>
<keyword evidence="10" id="KW-0411">Iron-sulfur</keyword>
<comment type="cofactor">
    <cofactor evidence="15">
        <name>[4Fe-4S] cluster</name>
        <dbReference type="ChEBI" id="CHEBI:49883"/>
    </cofactor>
    <text evidence="15">Binds 1 [4Fe-4S] cluster.</text>
</comment>
<evidence type="ECO:0000256" key="6">
    <source>
        <dbReference type="ARBA" id="ARBA00022723"/>
    </source>
</evidence>
<dbReference type="KEGG" id="asoc:CB4_03906"/>
<organism evidence="16 17">
    <name type="scientific">Aneurinibacillus soli</name>
    <dbReference type="NCBI Taxonomy" id="1500254"/>
    <lineage>
        <taxon>Bacteria</taxon>
        <taxon>Bacillati</taxon>
        <taxon>Bacillota</taxon>
        <taxon>Bacilli</taxon>
        <taxon>Bacillales</taxon>
        <taxon>Paenibacillaceae</taxon>
        <taxon>Aneurinibacillus group</taxon>
        <taxon>Aneurinibacillus</taxon>
    </lineage>
</organism>
<sequence length="379" mass="43847">MVKKQHDRHLESIGDFAIDAFQNDLLYWFEREQRILPWRKNRDAYRVWVSEIMLQQTRVDTVIPYYERFMERFPTAGDLAEAELEEVYKYWEGLGYYSRARNLHAAVQEVQEKYGGDVPNTPEDVHALKGVGPYTAGAILSIAYGLPEPAVDGNVMRVLSRILLIEDDIAKPSTRKLFEAIIRVIIAEHNPSFFNQALMELGALICIPRSPRCESCPVAVHCRARAAGIQKELPIKSKAKKGRIEQRAVALIGRPDGTWLIHRRPDTGLLADLWEFPHIEYANEVHMREELSVYLYKIFGIRAIPRERVMEHSHIFSHLQWNMQTYICTYEGEVPDAGVEEEKQRMKWVRPEEMDVYPFPVSHKKIADGLREGFQGSLL</sequence>
<dbReference type="AlphaFoldDB" id="A0A0U5B125"/>
<dbReference type="FunFam" id="1.10.340.30:FF:000010">
    <property type="entry name" value="Adenine DNA glycosylase"/>
    <property type="match status" value="1"/>
</dbReference>
<evidence type="ECO:0000256" key="1">
    <source>
        <dbReference type="ARBA" id="ARBA00000843"/>
    </source>
</evidence>
<evidence type="ECO:0000313" key="16">
    <source>
        <dbReference type="EMBL" id="BAU29669.1"/>
    </source>
</evidence>
<comment type="catalytic activity">
    <reaction evidence="1 15">
        <text>Hydrolyzes free adenine bases from 7,8-dihydro-8-oxoguanine:adenine mismatched double-stranded DNA, leaving an apurinic site.</text>
        <dbReference type="EC" id="3.2.2.31"/>
    </reaction>
</comment>
<keyword evidence="7 15" id="KW-0227">DNA damage</keyword>
<dbReference type="EMBL" id="AP017312">
    <property type="protein sequence ID" value="BAU29669.1"/>
    <property type="molecule type" value="Genomic_DNA"/>
</dbReference>
<keyword evidence="11" id="KW-0238">DNA-binding</keyword>
<dbReference type="CDD" id="cd00056">
    <property type="entry name" value="ENDO3c"/>
    <property type="match status" value="1"/>
</dbReference>
<dbReference type="OrthoDB" id="9802365at2"/>
<dbReference type="Gene3D" id="3.90.79.10">
    <property type="entry name" value="Nucleoside Triphosphate Pyrophosphohydrolase"/>
    <property type="match status" value="1"/>
</dbReference>
<dbReference type="Pfam" id="PF00730">
    <property type="entry name" value="HhH-GPD"/>
    <property type="match status" value="1"/>
</dbReference>
<evidence type="ECO:0000256" key="3">
    <source>
        <dbReference type="ARBA" id="ARBA00012045"/>
    </source>
</evidence>
<evidence type="ECO:0000256" key="14">
    <source>
        <dbReference type="ARBA" id="ARBA00058550"/>
    </source>
</evidence>
<keyword evidence="17" id="KW-1185">Reference proteome</keyword>
<dbReference type="InterPro" id="IPR023170">
    <property type="entry name" value="HhH_base_excis_C"/>
</dbReference>
<keyword evidence="13 15" id="KW-0326">Glycosidase</keyword>
<keyword evidence="6" id="KW-0479">Metal-binding</keyword>
<dbReference type="InterPro" id="IPR005760">
    <property type="entry name" value="A/G_AdeGlyc_MutY"/>
</dbReference>
<dbReference type="SUPFAM" id="SSF55811">
    <property type="entry name" value="Nudix"/>
    <property type="match status" value="1"/>
</dbReference>